<evidence type="ECO:0000256" key="3">
    <source>
        <dbReference type="SAM" id="MobiDB-lite"/>
    </source>
</evidence>
<dbReference type="InterPro" id="IPR029058">
    <property type="entry name" value="AB_hydrolase_fold"/>
</dbReference>
<evidence type="ECO:0000256" key="2">
    <source>
        <dbReference type="ARBA" id="ARBA00023134"/>
    </source>
</evidence>
<dbReference type="SMART" id="SM00175">
    <property type="entry name" value="RAB"/>
    <property type="match status" value="1"/>
</dbReference>
<evidence type="ECO:0000313" key="4">
    <source>
        <dbReference type="Proteomes" id="UP000095280"/>
    </source>
</evidence>
<protein>
    <submittedName>
        <fullName evidence="5">Protein kinase domain-containing protein</fullName>
    </submittedName>
</protein>
<dbReference type="Gene3D" id="3.40.50.300">
    <property type="entry name" value="P-loop containing nucleotide triphosphate hydrolases"/>
    <property type="match status" value="1"/>
</dbReference>
<reference evidence="5" key="1">
    <citation type="submission" date="2016-11" db="UniProtKB">
        <authorList>
            <consortium name="WormBaseParasite"/>
        </authorList>
    </citation>
    <scope>IDENTIFICATION</scope>
</reference>
<keyword evidence="4" id="KW-1185">Reference proteome</keyword>
<dbReference type="SMART" id="SM00173">
    <property type="entry name" value="RAS"/>
    <property type="match status" value="1"/>
</dbReference>
<evidence type="ECO:0000313" key="5">
    <source>
        <dbReference type="WBParaSite" id="maker-uti_cns_0013248-snap-gene-0.3-mRNA-1"/>
    </source>
</evidence>
<dbReference type="InterPro" id="IPR005225">
    <property type="entry name" value="Small_GTP-bd"/>
</dbReference>
<proteinExistence type="predicted"/>
<dbReference type="InterPro" id="IPR050227">
    <property type="entry name" value="Rab"/>
</dbReference>
<dbReference type="CDD" id="cd01861">
    <property type="entry name" value="Rab6"/>
    <property type="match status" value="1"/>
</dbReference>
<feature type="compositionally biased region" description="Acidic residues" evidence="3">
    <location>
        <begin position="1013"/>
        <end position="1027"/>
    </location>
</feature>
<dbReference type="SUPFAM" id="SSF52540">
    <property type="entry name" value="P-loop containing nucleoside triphosphate hydrolases"/>
    <property type="match status" value="1"/>
</dbReference>
<dbReference type="SMART" id="SM00176">
    <property type="entry name" value="RAN"/>
    <property type="match status" value="1"/>
</dbReference>
<dbReference type="NCBIfam" id="TIGR00231">
    <property type="entry name" value="small_GTP"/>
    <property type="match status" value="1"/>
</dbReference>
<dbReference type="PROSITE" id="PS51421">
    <property type="entry name" value="RAS"/>
    <property type="match status" value="1"/>
</dbReference>
<dbReference type="GO" id="GO:0005525">
    <property type="term" value="F:GTP binding"/>
    <property type="evidence" value="ECO:0007669"/>
    <property type="project" value="UniProtKB-KW"/>
</dbReference>
<dbReference type="InterPro" id="IPR001806">
    <property type="entry name" value="Small_GTPase"/>
</dbReference>
<dbReference type="Pfam" id="PF00071">
    <property type="entry name" value="Ras"/>
    <property type="match status" value="1"/>
</dbReference>
<dbReference type="SMART" id="SM00174">
    <property type="entry name" value="RHO"/>
    <property type="match status" value="1"/>
</dbReference>
<sequence length="1339" mass="144616">DNSQCTIRLSYKAQLAGPNKFSGYPDSAQVRQAVRVQQVTAQAMQQPLEAEPAQRLWMEQGEDAAVQLGVHVRRPGHVTPLQQPQAGLAIAGTVGGLRHVATGGLVDAQDEGEVVHQARVRVLAELQRVHRHEAAVAVLQVLHVRGVPGVAEVAQLEQDPLLGIGQQLGQLAVPLGQTERRRQTGLGSLDEDVAGAAVQMRHALRVHEGQRAADVSHQVAQPLATQAAPTCGQVLVQRQAVAVLQLDVQPVELHPAAVVLHYSCRRVAQSHLNSLPRLNLSAGAVAALLRHGGLEAVHPAVQTVDGGEHEAEGAAGNGAGVGLVSEVELGVQPVRVQQALVHKARRLAGRLRQALPAFRRAAVDVGAVQAADGLAMTVHVRLLAAHAQQHLRGVQRRLANRCGRLLRLLPLRRLLRCWAAADWAPTWASQQKSTRSAGLGDKSKSGFEQEDELAYSVRSWRGVEALLEGSMDWNSAMQGGSPRSSLPEMSIGQVSNDRSAWSGASCCLPAGMSFNLLLDLPPQDPDGPAVQHPVLAEHSYCKSWRFIPALQKCQPRRTALFDMPDSRAAAPAGSAIEHPLSGSNAEPAEVDVVSVAPAEAKPDCIVDRAEWRSERCMLHRLQLIGVAECPEPDQWEDQVSRAGWTMQHNRLFDSIVQMLMSDVLASSVTQSLSHWDVHRCLQVKRLARSLRKLLGLYQWDRAFLLRAHTALIHHLPLRLLASYLDGLTALNRRHPALVQQTLLSGTGGASERLASGGCGRANITGQVRELVVGAAEPDSLERRLSRAEIQGVQPPLLPEPGQQPKLGLVLLSSLPAASSRLQSLAAALGRLGRVNIVDGRVAAGCSVSEYCRQLLVRFRAQLNQPDLDRVLAVCLGPSACLAGTYLLCTVQRRNQLPDCLAGCVLIGPPSRDIFGRRGFPEDHLLHHSLPSLLLLGTETGFACPDELDWLRQRWPAKSRLVLFPGCDHYLRAGHRWLRALRLCQAGVDARAATEVADFVRRDIFDVSAGREAEADEPASEIGSEDTADAVPSPASGAVQSPSFPAMPMPLSLQLQAPPTAASSSASSPAPATPTSAFGGGSVGKKRKQRLQDRLPAKMAAFHWGRAPLDPGSAPSAASASGYRFEAAAPAAATAIDASTAPPPLDDKETASAINSILVGKTSLITRFMYDSFDSTYQATIGIDFLSKTMYLEDRTIRLQLWDTAGQERFRSLIPSYIRDSSVAVVVYDITNVTSFQQTARWIDDVRAERGSDVVVMLVGNKTDLADKRQVTLEDGERRSKELGVLFTETSAKAGYNVKQLFRRIAAELLSKEKPPAKPDNERILFRFIILCTVQFAGGC</sequence>
<dbReference type="SUPFAM" id="SSF53474">
    <property type="entry name" value="alpha/beta-Hydrolases"/>
    <property type="match status" value="1"/>
</dbReference>
<dbReference type="PRINTS" id="PR00449">
    <property type="entry name" value="RASTRNSFRMNG"/>
</dbReference>
<dbReference type="WBParaSite" id="maker-uti_cns_0013248-snap-gene-0.3-mRNA-1">
    <property type="protein sequence ID" value="maker-uti_cns_0013248-snap-gene-0.3-mRNA-1"/>
    <property type="gene ID" value="maker-uti_cns_0013248-snap-gene-0.3"/>
</dbReference>
<keyword evidence="1" id="KW-0547">Nucleotide-binding</keyword>
<dbReference type="GO" id="GO:0003924">
    <property type="term" value="F:GTPase activity"/>
    <property type="evidence" value="ECO:0007669"/>
    <property type="project" value="InterPro"/>
</dbReference>
<keyword evidence="2" id="KW-0342">GTP-binding</keyword>
<dbReference type="Proteomes" id="UP000095280">
    <property type="component" value="Unplaced"/>
</dbReference>
<organism evidence="4 5">
    <name type="scientific">Macrostomum lignano</name>
    <dbReference type="NCBI Taxonomy" id="282301"/>
    <lineage>
        <taxon>Eukaryota</taxon>
        <taxon>Metazoa</taxon>
        <taxon>Spiralia</taxon>
        <taxon>Lophotrochozoa</taxon>
        <taxon>Platyhelminthes</taxon>
        <taxon>Rhabditophora</taxon>
        <taxon>Macrostomorpha</taxon>
        <taxon>Macrostomida</taxon>
        <taxon>Macrostomidae</taxon>
        <taxon>Macrostomum</taxon>
    </lineage>
</organism>
<accession>A0A1I8IKI3</accession>
<dbReference type="FunFam" id="3.40.50.300:FF:000808">
    <property type="entry name" value="Small GTP-binding protein, putative"/>
    <property type="match status" value="1"/>
</dbReference>
<dbReference type="InterPro" id="IPR027417">
    <property type="entry name" value="P-loop_NTPase"/>
</dbReference>
<dbReference type="PANTHER" id="PTHR47977">
    <property type="entry name" value="RAS-RELATED PROTEIN RAB"/>
    <property type="match status" value="1"/>
</dbReference>
<feature type="compositionally biased region" description="Low complexity" evidence="3">
    <location>
        <begin position="1056"/>
        <end position="1076"/>
    </location>
</feature>
<name>A0A1I8IKI3_9PLAT</name>
<dbReference type="PROSITE" id="PS51419">
    <property type="entry name" value="RAB"/>
    <property type="match status" value="1"/>
</dbReference>
<feature type="region of interest" description="Disordered" evidence="3">
    <location>
        <begin position="1010"/>
        <end position="1091"/>
    </location>
</feature>
<dbReference type="PROSITE" id="PS51420">
    <property type="entry name" value="RHO"/>
    <property type="match status" value="1"/>
</dbReference>
<evidence type="ECO:0000256" key="1">
    <source>
        <dbReference type="ARBA" id="ARBA00022741"/>
    </source>
</evidence>